<proteinExistence type="predicted"/>
<dbReference type="Proteomes" id="UP001196413">
    <property type="component" value="Unassembled WGS sequence"/>
</dbReference>
<sequence>MAVVYTWLAGRTVRRAATSAVRSNDDDNDCDEPRTLEDTASCIVDKQSTKN</sequence>
<name>A0AAD5WJL6_PARTN</name>
<reference evidence="1" key="1">
    <citation type="submission" date="2021-06" db="EMBL/GenBank/DDBJ databases">
        <title>Parelaphostrongylus tenuis whole genome reference sequence.</title>
        <authorList>
            <person name="Garwood T.J."/>
            <person name="Larsen P.A."/>
            <person name="Fountain-Jones N.M."/>
            <person name="Garbe J.R."/>
            <person name="Macchietto M.G."/>
            <person name="Kania S.A."/>
            <person name="Gerhold R.W."/>
            <person name="Richards J.E."/>
            <person name="Wolf T.M."/>
        </authorList>
    </citation>
    <scope>NUCLEOTIDE SEQUENCE</scope>
    <source>
        <strain evidence="1">MNPRO001-30</strain>
        <tissue evidence="1">Meninges</tissue>
    </source>
</reference>
<comment type="caution">
    <text evidence="1">The sequence shown here is derived from an EMBL/GenBank/DDBJ whole genome shotgun (WGS) entry which is preliminary data.</text>
</comment>
<organism evidence="1 2">
    <name type="scientific">Parelaphostrongylus tenuis</name>
    <name type="common">Meningeal worm</name>
    <dbReference type="NCBI Taxonomy" id="148309"/>
    <lineage>
        <taxon>Eukaryota</taxon>
        <taxon>Metazoa</taxon>
        <taxon>Ecdysozoa</taxon>
        <taxon>Nematoda</taxon>
        <taxon>Chromadorea</taxon>
        <taxon>Rhabditida</taxon>
        <taxon>Rhabditina</taxon>
        <taxon>Rhabditomorpha</taxon>
        <taxon>Strongyloidea</taxon>
        <taxon>Metastrongylidae</taxon>
        <taxon>Parelaphostrongylus</taxon>
    </lineage>
</organism>
<gene>
    <name evidence="1" type="ORF">KIN20_035327</name>
</gene>
<keyword evidence="2" id="KW-1185">Reference proteome</keyword>
<accession>A0AAD5WJL6</accession>
<evidence type="ECO:0000313" key="1">
    <source>
        <dbReference type="EMBL" id="KAJ1373009.1"/>
    </source>
</evidence>
<dbReference type="AlphaFoldDB" id="A0AAD5WJL6"/>
<evidence type="ECO:0000313" key="2">
    <source>
        <dbReference type="Proteomes" id="UP001196413"/>
    </source>
</evidence>
<dbReference type="EMBL" id="JAHQIW010007216">
    <property type="protein sequence ID" value="KAJ1373009.1"/>
    <property type="molecule type" value="Genomic_DNA"/>
</dbReference>
<protein>
    <submittedName>
        <fullName evidence="1">Uncharacterized protein</fullName>
    </submittedName>
</protein>